<organism evidence="2 3">
    <name type="scientific">Solicola gregarius</name>
    <dbReference type="NCBI Taxonomy" id="2908642"/>
    <lineage>
        <taxon>Bacteria</taxon>
        <taxon>Bacillati</taxon>
        <taxon>Actinomycetota</taxon>
        <taxon>Actinomycetes</taxon>
        <taxon>Propionibacteriales</taxon>
        <taxon>Nocardioidaceae</taxon>
        <taxon>Solicola</taxon>
    </lineage>
</organism>
<evidence type="ECO:0000313" key="2">
    <source>
        <dbReference type="EMBL" id="UYM04090.1"/>
    </source>
</evidence>
<dbReference type="InterPro" id="IPR017520">
    <property type="entry name" value="CHP03086"/>
</dbReference>
<accession>A0AA46TF48</accession>
<dbReference type="RefSeq" id="WP_271632746.1">
    <property type="nucleotide sequence ID" value="NZ_CP094970.1"/>
</dbReference>
<keyword evidence="3" id="KW-1185">Reference proteome</keyword>
<dbReference type="EMBL" id="CP094970">
    <property type="protein sequence ID" value="UYM04090.1"/>
    <property type="molecule type" value="Genomic_DNA"/>
</dbReference>
<evidence type="ECO:0000259" key="1">
    <source>
        <dbReference type="Pfam" id="PF11716"/>
    </source>
</evidence>
<dbReference type="InterPro" id="IPR034660">
    <property type="entry name" value="DinB/YfiT-like"/>
</dbReference>
<protein>
    <submittedName>
        <fullName evidence="2">TIGR03086 family metal-binding protein</fullName>
    </submittedName>
</protein>
<dbReference type="Proteomes" id="UP001164390">
    <property type="component" value="Chromosome"/>
</dbReference>
<dbReference type="InterPro" id="IPR024344">
    <property type="entry name" value="MDMPI_metal-binding"/>
</dbReference>
<dbReference type="KEGG" id="sgrg:L0C25_16270"/>
<evidence type="ECO:0000313" key="3">
    <source>
        <dbReference type="Proteomes" id="UP001164390"/>
    </source>
</evidence>
<feature type="domain" description="Mycothiol-dependent maleylpyruvate isomerase metal-binding" evidence="1">
    <location>
        <begin position="9"/>
        <end position="130"/>
    </location>
</feature>
<dbReference type="Pfam" id="PF11716">
    <property type="entry name" value="MDMPI_N"/>
    <property type="match status" value="1"/>
</dbReference>
<proteinExistence type="predicted"/>
<reference evidence="2" key="1">
    <citation type="submission" date="2022-01" db="EMBL/GenBank/DDBJ databases">
        <title>Nocardioidaceae gen. sp. A5X3R13.</title>
        <authorList>
            <person name="Lopez Marin M.A."/>
            <person name="Uhlik O."/>
        </authorList>
    </citation>
    <scope>NUCLEOTIDE SEQUENCE</scope>
    <source>
        <strain evidence="2">A5X3R13</strain>
    </source>
</reference>
<dbReference type="InterPro" id="IPR017517">
    <property type="entry name" value="Maleyloyr_isom"/>
</dbReference>
<dbReference type="NCBIfam" id="TIGR03086">
    <property type="entry name" value="TIGR03086 family metal-binding protein"/>
    <property type="match status" value="1"/>
</dbReference>
<name>A0AA46TF48_9ACTN</name>
<dbReference type="SUPFAM" id="SSF109854">
    <property type="entry name" value="DinB/YfiT-like putative metalloenzymes"/>
    <property type="match status" value="1"/>
</dbReference>
<sequence length="194" mass="20691">MNTDPRGTLRDAVDQAGALVAATTDDALARSTPCDEFDVRALLNHMDGVLRRIAHVLDGGAPFDVPSSVDGFADDDRDTVWKDDAATLGQRLDDDSVLDRMVTVPFGTMPGRAAIAVYVNELTTHAWDLASAIGRPDLLEDALATYALEVIQDALPEEPRGGPIPFGPVVAVGPDAAAYERLAGWLGRDPAWRA</sequence>
<dbReference type="NCBIfam" id="TIGR03083">
    <property type="entry name" value="maleylpyruvate isomerase family mycothiol-dependent enzyme"/>
    <property type="match status" value="1"/>
</dbReference>
<dbReference type="GO" id="GO:0046872">
    <property type="term" value="F:metal ion binding"/>
    <property type="evidence" value="ECO:0007669"/>
    <property type="project" value="InterPro"/>
</dbReference>
<dbReference type="Gene3D" id="1.20.120.450">
    <property type="entry name" value="dinb family like domain"/>
    <property type="match status" value="1"/>
</dbReference>
<gene>
    <name evidence="2" type="ORF">L0C25_16270</name>
</gene>
<dbReference type="AlphaFoldDB" id="A0AA46TF48"/>